<reference evidence="1" key="1">
    <citation type="submission" date="2022-11" db="EMBL/GenBank/DDBJ databases">
        <authorList>
            <person name="Kikuchi T."/>
        </authorList>
    </citation>
    <scope>NUCLEOTIDE SEQUENCE</scope>
    <source>
        <strain evidence="1">PS1010</strain>
    </source>
</reference>
<name>A0A9P1IXL7_9PELO</name>
<organism evidence="1 2">
    <name type="scientific">Caenorhabditis angaria</name>
    <dbReference type="NCBI Taxonomy" id="860376"/>
    <lineage>
        <taxon>Eukaryota</taxon>
        <taxon>Metazoa</taxon>
        <taxon>Ecdysozoa</taxon>
        <taxon>Nematoda</taxon>
        <taxon>Chromadorea</taxon>
        <taxon>Rhabditida</taxon>
        <taxon>Rhabditina</taxon>
        <taxon>Rhabditomorpha</taxon>
        <taxon>Rhabditoidea</taxon>
        <taxon>Rhabditidae</taxon>
        <taxon>Peloderinae</taxon>
        <taxon>Caenorhabditis</taxon>
    </lineage>
</organism>
<protein>
    <submittedName>
        <fullName evidence="1">Uncharacterized protein</fullName>
    </submittedName>
</protein>
<comment type="caution">
    <text evidence="1">The sequence shown here is derived from an EMBL/GenBank/DDBJ whole genome shotgun (WGS) entry which is preliminary data.</text>
</comment>
<dbReference type="EMBL" id="CANHGI010000006">
    <property type="protein sequence ID" value="CAI5454143.1"/>
    <property type="molecule type" value="Genomic_DNA"/>
</dbReference>
<keyword evidence="2" id="KW-1185">Reference proteome</keyword>
<sequence length="232" mass="27507">MRQEILNKMSALERHVFSRCSKQAYFDVSRNEHYIKTLRLKRISKSKFEISLDFEDKYCVKHFHIKHMPIIDRFLLKSARSLESLKLTENKNLIWTTPPLTFFKLRNVVLTTKRVNAILLKIKTRVALNSLAVNPGFRGESVDVSITKIKEVMDSISMPSCNLLYENLKMLRASHVRMGLVDTNSDRLLDYLRSWRERHVENSLQRLYLHLHKEMQIDEIRRRLEIVGDPLR</sequence>
<evidence type="ECO:0000313" key="2">
    <source>
        <dbReference type="Proteomes" id="UP001152747"/>
    </source>
</evidence>
<proteinExistence type="predicted"/>
<dbReference type="Proteomes" id="UP001152747">
    <property type="component" value="Unassembled WGS sequence"/>
</dbReference>
<dbReference type="AlphaFoldDB" id="A0A9P1IXL7"/>
<accession>A0A9P1IXL7</accession>
<evidence type="ECO:0000313" key="1">
    <source>
        <dbReference type="EMBL" id="CAI5454143.1"/>
    </source>
</evidence>
<gene>
    <name evidence="1" type="ORF">CAMP_LOCUS16780</name>
</gene>